<evidence type="ECO:0008006" key="4">
    <source>
        <dbReference type="Google" id="ProtNLM"/>
    </source>
</evidence>
<organism evidence="2 3">
    <name type="scientific">Phytophthora palmivora</name>
    <dbReference type="NCBI Taxonomy" id="4796"/>
    <lineage>
        <taxon>Eukaryota</taxon>
        <taxon>Sar</taxon>
        <taxon>Stramenopiles</taxon>
        <taxon>Oomycota</taxon>
        <taxon>Peronosporomycetes</taxon>
        <taxon>Peronosporales</taxon>
        <taxon>Peronosporaceae</taxon>
        <taxon>Phytophthora</taxon>
    </lineage>
</organism>
<evidence type="ECO:0000313" key="3">
    <source>
        <dbReference type="Proteomes" id="UP000237271"/>
    </source>
</evidence>
<feature type="compositionally biased region" description="Low complexity" evidence="1">
    <location>
        <begin position="287"/>
        <end position="302"/>
    </location>
</feature>
<feature type="region of interest" description="Disordered" evidence="1">
    <location>
        <begin position="268"/>
        <end position="325"/>
    </location>
</feature>
<protein>
    <recommendedName>
        <fullName evidence="4">CCHC-type domain-containing protein</fullName>
    </recommendedName>
</protein>
<keyword evidence="3" id="KW-1185">Reference proteome</keyword>
<evidence type="ECO:0000256" key="1">
    <source>
        <dbReference type="SAM" id="MobiDB-lite"/>
    </source>
</evidence>
<proteinExistence type="predicted"/>
<gene>
    <name evidence="2" type="ORF">PHPALM_28410</name>
</gene>
<name>A0A2P4XA87_9STRA</name>
<reference evidence="2 3" key="1">
    <citation type="journal article" date="2017" name="Genome Biol. Evol.">
        <title>Phytophthora megakarya and P. palmivora, closely related causal agents of cacao black pod rot, underwent increases in genome sizes and gene numbers by different mechanisms.</title>
        <authorList>
            <person name="Ali S.S."/>
            <person name="Shao J."/>
            <person name="Lary D.J."/>
            <person name="Kronmiller B."/>
            <person name="Shen D."/>
            <person name="Strem M.D."/>
            <person name="Amoako-Attah I."/>
            <person name="Akrofi A.Y."/>
            <person name="Begoude B.A."/>
            <person name="Ten Hoopen G.M."/>
            <person name="Coulibaly K."/>
            <person name="Kebe B.I."/>
            <person name="Melnick R.L."/>
            <person name="Guiltinan M.J."/>
            <person name="Tyler B.M."/>
            <person name="Meinhardt L.W."/>
            <person name="Bailey B.A."/>
        </authorList>
    </citation>
    <scope>NUCLEOTIDE SEQUENCE [LARGE SCALE GENOMIC DNA]</scope>
    <source>
        <strain evidence="3">sbr112.9</strain>
    </source>
</reference>
<comment type="caution">
    <text evidence="2">The sequence shown here is derived from an EMBL/GenBank/DDBJ whole genome shotgun (WGS) entry which is preliminary data.</text>
</comment>
<dbReference type="AlphaFoldDB" id="A0A2P4XA87"/>
<dbReference type="Proteomes" id="UP000237271">
    <property type="component" value="Unassembled WGS sequence"/>
</dbReference>
<evidence type="ECO:0000313" key="2">
    <source>
        <dbReference type="EMBL" id="POM62438.1"/>
    </source>
</evidence>
<dbReference type="OrthoDB" id="145006at2759"/>
<dbReference type="EMBL" id="NCKW01015571">
    <property type="protein sequence ID" value="POM62438.1"/>
    <property type="molecule type" value="Genomic_DNA"/>
</dbReference>
<sequence>MTSFRSPEYQTGSSQYALATSEAVSANSADLQRMTLGPAGWSMLISPGTAYAPPSSDRMHTVFNAAMEQFLKEQQTSRRQPMMHTHADLRGMRDVEMRSVGSHSGCQDEFHPADLSIDIPRPALVASAGISSGNQSRTAIAAPRIRVSAISELKEFSGKENDEDRARSWLGTAESFHAKQLEGSAGNVPDVYYHARKRSDESPLEYLHRLNIAGLRARLQIKDGPEATRREHVEHLIKTLDDRDLADQLALLHLADVDALEDTLRAHQRAKARQGKAHAGSNRFRQKATTTPQAAPPKTARAIQADRTTSDSSESESDTGGSGSEDELRQIYVAAFAGRDSQESSRSPHRNDRSPKLARCSHCGSFKHDELGCWTRLTCEKCNRKGHPSEHCLFVCHACGEIHEAGKCPMEEFYNLIRQWYVPTKHAGMLPVDAEKMLI</sequence>
<accession>A0A2P4XA87</accession>